<organism evidence="5 6">
    <name type="scientific">Candidatus Gottesmanbacteria bacterium RIFCSPLOWO2_01_FULL_39_12b</name>
    <dbReference type="NCBI Taxonomy" id="1798388"/>
    <lineage>
        <taxon>Bacteria</taxon>
        <taxon>Candidatus Gottesmaniibacteriota</taxon>
    </lineage>
</organism>
<dbReference type="InterPro" id="IPR020476">
    <property type="entry name" value="Nudix_hydrolase"/>
</dbReference>
<dbReference type="PROSITE" id="PS00893">
    <property type="entry name" value="NUDIX_BOX"/>
    <property type="match status" value="1"/>
</dbReference>
<dbReference type="Pfam" id="PF00293">
    <property type="entry name" value="NUDIX"/>
    <property type="match status" value="1"/>
</dbReference>
<name>A0A1F6APP0_9BACT</name>
<evidence type="ECO:0000256" key="1">
    <source>
        <dbReference type="ARBA" id="ARBA00001946"/>
    </source>
</evidence>
<dbReference type="PANTHER" id="PTHR11839">
    <property type="entry name" value="UDP/ADP-SUGAR PYROPHOSPHATASE"/>
    <property type="match status" value="1"/>
</dbReference>
<dbReference type="GO" id="GO:0006753">
    <property type="term" value="P:nucleoside phosphate metabolic process"/>
    <property type="evidence" value="ECO:0007669"/>
    <property type="project" value="TreeGrafter"/>
</dbReference>
<evidence type="ECO:0000313" key="6">
    <source>
        <dbReference type="Proteomes" id="UP000176609"/>
    </source>
</evidence>
<dbReference type="PRINTS" id="PR00502">
    <property type="entry name" value="NUDIXFAMILY"/>
</dbReference>
<evidence type="ECO:0000259" key="4">
    <source>
        <dbReference type="PROSITE" id="PS51462"/>
    </source>
</evidence>
<protein>
    <recommendedName>
        <fullName evidence="4">Nudix hydrolase domain-containing protein</fullName>
    </recommendedName>
</protein>
<feature type="domain" description="Nudix hydrolase" evidence="4">
    <location>
        <begin position="40"/>
        <end position="168"/>
    </location>
</feature>
<dbReference type="GO" id="GO:0016462">
    <property type="term" value="F:pyrophosphatase activity"/>
    <property type="evidence" value="ECO:0007669"/>
    <property type="project" value="UniProtKB-ARBA"/>
</dbReference>
<gene>
    <name evidence="5" type="ORF">A2960_00545</name>
</gene>
<dbReference type="Gene3D" id="3.90.79.10">
    <property type="entry name" value="Nucleoside Triphosphate Pyrophosphohydrolase"/>
    <property type="match status" value="1"/>
</dbReference>
<dbReference type="SUPFAM" id="SSF55811">
    <property type="entry name" value="Nudix"/>
    <property type="match status" value="1"/>
</dbReference>
<proteinExistence type="inferred from homology"/>
<dbReference type="PANTHER" id="PTHR11839:SF18">
    <property type="entry name" value="NUDIX HYDROLASE DOMAIN-CONTAINING PROTEIN"/>
    <property type="match status" value="1"/>
</dbReference>
<dbReference type="InterPro" id="IPR000086">
    <property type="entry name" value="NUDIX_hydrolase_dom"/>
</dbReference>
<dbReference type="Proteomes" id="UP000176609">
    <property type="component" value="Unassembled WGS sequence"/>
</dbReference>
<dbReference type="InterPro" id="IPR015797">
    <property type="entry name" value="NUDIX_hydrolase-like_dom_sf"/>
</dbReference>
<evidence type="ECO:0000313" key="5">
    <source>
        <dbReference type="EMBL" id="OGG26646.1"/>
    </source>
</evidence>
<comment type="similarity">
    <text evidence="3">Belongs to the Nudix hydrolase family.</text>
</comment>
<dbReference type="InterPro" id="IPR020084">
    <property type="entry name" value="NUDIX_hydrolase_CS"/>
</dbReference>
<evidence type="ECO:0000256" key="3">
    <source>
        <dbReference type="RuleBase" id="RU003476"/>
    </source>
</evidence>
<dbReference type="GO" id="GO:0019693">
    <property type="term" value="P:ribose phosphate metabolic process"/>
    <property type="evidence" value="ECO:0007669"/>
    <property type="project" value="TreeGrafter"/>
</dbReference>
<comment type="caution">
    <text evidence="5">The sequence shown here is derived from an EMBL/GenBank/DDBJ whole genome shotgun (WGS) entry which is preliminary data.</text>
</comment>
<reference evidence="5 6" key="1">
    <citation type="journal article" date="2016" name="Nat. Commun.">
        <title>Thousands of microbial genomes shed light on interconnected biogeochemical processes in an aquifer system.</title>
        <authorList>
            <person name="Anantharaman K."/>
            <person name="Brown C.T."/>
            <person name="Hug L.A."/>
            <person name="Sharon I."/>
            <person name="Castelle C.J."/>
            <person name="Probst A.J."/>
            <person name="Thomas B.C."/>
            <person name="Singh A."/>
            <person name="Wilkins M.J."/>
            <person name="Karaoz U."/>
            <person name="Brodie E.L."/>
            <person name="Williams K.H."/>
            <person name="Hubbard S.S."/>
            <person name="Banfield J.F."/>
        </authorList>
    </citation>
    <scope>NUCLEOTIDE SEQUENCE [LARGE SCALE GENOMIC DNA]</scope>
</reference>
<sequence length="178" mass="20332">MLNPWKTISRKKVYKNRYLTVYEDQVQFLGHKKLKYAIAQRSDFVLVVPLDHDKTTCLVGEYRYTYRKKSWALPSGYIEDGETPLQAAKRELEEETGMKAKEWVSLGMIQLAASVYKARGYLFLASNLNETTPKDDPLEVIETKKLSLKSAVNMVMAGKLDQLATCFSLLKVAKLLES</sequence>
<dbReference type="PROSITE" id="PS51462">
    <property type="entry name" value="NUDIX"/>
    <property type="match status" value="1"/>
</dbReference>
<keyword evidence="2 3" id="KW-0378">Hydrolase</keyword>
<dbReference type="AlphaFoldDB" id="A0A1F6APP0"/>
<dbReference type="EMBL" id="MFJR01000007">
    <property type="protein sequence ID" value="OGG26646.1"/>
    <property type="molecule type" value="Genomic_DNA"/>
</dbReference>
<accession>A0A1F6APP0</accession>
<evidence type="ECO:0000256" key="2">
    <source>
        <dbReference type="ARBA" id="ARBA00022801"/>
    </source>
</evidence>
<comment type="cofactor">
    <cofactor evidence="1">
        <name>Mg(2+)</name>
        <dbReference type="ChEBI" id="CHEBI:18420"/>
    </cofactor>
</comment>